<keyword evidence="10" id="KW-1185">Reference proteome</keyword>
<evidence type="ECO:0000259" key="8">
    <source>
        <dbReference type="PROSITE" id="PS50928"/>
    </source>
</evidence>
<feature type="transmembrane region" description="Helical" evidence="7">
    <location>
        <begin position="84"/>
        <end position="103"/>
    </location>
</feature>
<protein>
    <recommendedName>
        <fullName evidence="8">ABC transmembrane type-1 domain-containing protein</fullName>
    </recommendedName>
</protein>
<keyword evidence="4 7" id="KW-0812">Transmembrane</keyword>
<keyword evidence="6 7" id="KW-0472">Membrane</keyword>
<evidence type="ECO:0000256" key="6">
    <source>
        <dbReference type="ARBA" id="ARBA00023136"/>
    </source>
</evidence>
<evidence type="ECO:0000313" key="9">
    <source>
        <dbReference type="EMBL" id="WQJ51419.1"/>
    </source>
</evidence>
<proteinExistence type="predicted"/>
<dbReference type="PANTHER" id="PTHR30151:SF0">
    <property type="entry name" value="ABC TRANSPORTER PERMEASE PROTEIN MJ0413-RELATED"/>
    <property type="match status" value="1"/>
</dbReference>
<evidence type="ECO:0000256" key="4">
    <source>
        <dbReference type="ARBA" id="ARBA00022692"/>
    </source>
</evidence>
<reference evidence="9 10" key="1">
    <citation type="submission" date="2023-11" db="EMBL/GenBank/DDBJ databases">
        <authorList>
            <person name="Cook R."/>
            <person name="Crisci M."/>
            <person name="Pye H."/>
            <person name="Adriaenssens E."/>
            <person name="Santini J."/>
        </authorList>
    </citation>
    <scope>NUCLEOTIDE SEQUENCE [LARGE SCALE GENOMIC DNA]</scope>
    <source>
        <strain evidence="9">Lak_Megaphage_RVC_AP3_GC26</strain>
    </source>
</reference>
<keyword evidence="5 7" id="KW-1133">Transmembrane helix</keyword>
<keyword evidence="3" id="KW-1003">Cell membrane</keyword>
<sequence>MNLIKRLFKFGGDSDFGTVTNVIISIIGAVIIIMGWHCISAYDVVPSNILPDPFKVIGSIPTLISENHLFANIWYTVKLNLSCYVYAILFSFPIGFLIALYPINNILFGKYINSVRFIPLPSITGIFLAIFGLTFGMKVWFLTVAIMIYIIPAVVNKVNDLQNPANEKDNVYLQTAQTIGMTPWQKFRYVYFPYVTGGVVDSCIDLLAISYSYVVIAEMIYKDGAVSGMGALINTMVRQSQMASAFALLFLIIIIGCVQDFLFKKGAKLLFPYKYKNE</sequence>
<dbReference type="EMBL" id="OR769219">
    <property type="protein sequence ID" value="WQJ51419.1"/>
    <property type="molecule type" value="Genomic_DNA"/>
</dbReference>
<dbReference type="PANTHER" id="PTHR30151">
    <property type="entry name" value="ALKANE SULFONATE ABC TRANSPORTER-RELATED, MEMBRANE SUBUNIT"/>
    <property type="match status" value="1"/>
</dbReference>
<keyword evidence="2" id="KW-0813">Transport</keyword>
<feature type="transmembrane region" description="Helical" evidence="7">
    <location>
        <begin position="21"/>
        <end position="42"/>
    </location>
</feature>
<evidence type="ECO:0000256" key="1">
    <source>
        <dbReference type="ARBA" id="ARBA00004651"/>
    </source>
</evidence>
<accession>A0ABZ0YZY6</accession>
<comment type="subcellular location">
    <subcellularLocation>
        <location evidence="1">Cell membrane</location>
        <topology evidence="1">Multi-pass membrane protein</topology>
    </subcellularLocation>
</comment>
<organism evidence="9 10">
    <name type="scientific">phage Lak_Megaphage_RVC_AP3_GC26</name>
    <dbReference type="NCBI Taxonomy" id="3109225"/>
    <lineage>
        <taxon>Viruses</taxon>
        <taxon>Duplodnaviria</taxon>
        <taxon>Heunggongvirae</taxon>
        <taxon>Uroviricota</taxon>
        <taxon>Caudoviricetes</taxon>
        <taxon>Caudoviricetes code 15 clade</taxon>
    </lineage>
</organism>
<evidence type="ECO:0000256" key="5">
    <source>
        <dbReference type="ARBA" id="ARBA00022989"/>
    </source>
</evidence>
<name>A0ABZ0YZY6_9CAUD</name>
<dbReference type="SUPFAM" id="SSF161098">
    <property type="entry name" value="MetI-like"/>
    <property type="match status" value="1"/>
</dbReference>
<evidence type="ECO:0000256" key="3">
    <source>
        <dbReference type="ARBA" id="ARBA00022475"/>
    </source>
</evidence>
<feature type="transmembrane region" description="Helical" evidence="7">
    <location>
        <begin position="139"/>
        <end position="158"/>
    </location>
</feature>
<dbReference type="Gene3D" id="1.10.3720.10">
    <property type="entry name" value="MetI-like"/>
    <property type="match status" value="1"/>
</dbReference>
<evidence type="ECO:0000313" key="10">
    <source>
        <dbReference type="Proteomes" id="UP001348805"/>
    </source>
</evidence>
<feature type="transmembrane region" description="Helical" evidence="7">
    <location>
        <begin position="115"/>
        <end position="133"/>
    </location>
</feature>
<feature type="domain" description="ABC transmembrane type-1" evidence="8">
    <location>
        <begin position="73"/>
        <end position="263"/>
    </location>
</feature>
<dbReference type="InterPro" id="IPR000515">
    <property type="entry name" value="MetI-like"/>
</dbReference>
<dbReference type="CDD" id="cd06261">
    <property type="entry name" value="TM_PBP2"/>
    <property type="match status" value="1"/>
</dbReference>
<evidence type="ECO:0000256" key="7">
    <source>
        <dbReference type="SAM" id="Phobius"/>
    </source>
</evidence>
<dbReference type="PROSITE" id="PS50928">
    <property type="entry name" value="ABC_TM1"/>
    <property type="match status" value="1"/>
</dbReference>
<dbReference type="InterPro" id="IPR035906">
    <property type="entry name" value="MetI-like_sf"/>
</dbReference>
<evidence type="ECO:0000256" key="2">
    <source>
        <dbReference type="ARBA" id="ARBA00022448"/>
    </source>
</evidence>
<feature type="transmembrane region" description="Helical" evidence="7">
    <location>
        <begin position="242"/>
        <end position="263"/>
    </location>
</feature>
<dbReference type="Proteomes" id="UP001348805">
    <property type="component" value="Segment"/>
</dbReference>